<dbReference type="InterPro" id="IPR003439">
    <property type="entry name" value="ABC_transporter-like_ATP-bd"/>
</dbReference>
<evidence type="ECO:0000259" key="4">
    <source>
        <dbReference type="PROSITE" id="PS50893"/>
    </source>
</evidence>
<feature type="domain" description="ABC transporter" evidence="4">
    <location>
        <begin position="9"/>
        <end position="228"/>
    </location>
</feature>
<evidence type="ECO:0000256" key="3">
    <source>
        <dbReference type="ARBA" id="ARBA00022840"/>
    </source>
</evidence>
<dbReference type="InterPro" id="IPR003593">
    <property type="entry name" value="AAA+_ATPase"/>
</dbReference>
<gene>
    <name evidence="5" type="ORF">SAMN05421842_11720</name>
</gene>
<evidence type="ECO:0000313" key="6">
    <source>
        <dbReference type="Proteomes" id="UP000199263"/>
    </source>
</evidence>
<reference evidence="5 6" key="1">
    <citation type="submission" date="2016-10" db="EMBL/GenBank/DDBJ databases">
        <authorList>
            <person name="de Groot N.N."/>
        </authorList>
    </citation>
    <scope>NUCLEOTIDE SEQUENCE [LARGE SCALE GENOMIC DNA]</scope>
    <source>
        <strain evidence="5 6">DSM 12992</strain>
    </source>
</reference>
<dbReference type="GO" id="GO:0016887">
    <property type="term" value="F:ATP hydrolysis activity"/>
    <property type="evidence" value="ECO:0007669"/>
    <property type="project" value="InterPro"/>
</dbReference>
<dbReference type="InterPro" id="IPR027417">
    <property type="entry name" value="P-loop_NTPase"/>
</dbReference>
<accession>A0A1I1P7I8</accession>
<keyword evidence="2" id="KW-0547">Nucleotide-binding</keyword>
<dbReference type="Gene3D" id="3.40.50.300">
    <property type="entry name" value="P-loop containing nucleotide triphosphate hydrolases"/>
    <property type="match status" value="1"/>
</dbReference>
<dbReference type="PANTHER" id="PTHR42939">
    <property type="entry name" value="ABC TRANSPORTER ATP-BINDING PROTEIN ALBC-RELATED"/>
    <property type="match status" value="1"/>
</dbReference>
<dbReference type="STRING" id="119641.SAMN05421842_11720"/>
<evidence type="ECO:0000256" key="1">
    <source>
        <dbReference type="ARBA" id="ARBA00022448"/>
    </source>
</evidence>
<dbReference type="GO" id="GO:0005524">
    <property type="term" value="F:ATP binding"/>
    <property type="evidence" value="ECO:0007669"/>
    <property type="project" value="UniProtKB-KW"/>
</dbReference>
<dbReference type="PANTHER" id="PTHR42939:SF1">
    <property type="entry name" value="ABC TRANSPORTER ATP-BINDING PROTEIN ALBC-RELATED"/>
    <property type="match status" value="1"/>
</dbReference>
<proteinExistence type="predicted"/>
<keyword evidence="6" id="KW-1185">Reference proteome</keyword>
<dbReference type="AlphaFoldDB" id="A0A1I1P7I8"/>
<dbReference type="EMBL" id="FOMG01000017">
    <property type="protein sequence ID" value="SFD01940.1"/>
    <property type="molecule type" value="Genomic_DNA"/>
</dbReference>
<dbReference type="PROSITE" id="PS50893">
    <property type="entry name" value="ABC_TRANSPORTER_2"/>
    <property type="match status" value="1"/>
</dbReference>
<keyword evidence="3" id="KW-0067">ATP-binding</keyword>
<keyword evidence="1" id="KW-0813">Transport</keyword>
<dbReference type="Pfam" id="PF00005">
    <property type="entry name" value="ABC_tran"/>
    <property type="match status" value="1"/>
</dbReference>
<dbReference type="Proteomes" id="UP000199263">
    <property type="component" value="Unassembled WGS sequence"/>
</dbReference>
<organism evidence="5 6">
    <name type="scientific">Clostridium uliginosum</name>
    <dbReference type="NCBI Taxonomy" id="119641"/>
    <lineage>
        <taxon>Bacteria</taxon>
        <taxon>Bacillati</taxon>
        <taxon>Bacillota</taxon>
        <taxon>Clostridia</taxon>
        <taxon>Eubacteriales</taxon>
        <taxon>Clostridiaceae</taxon>
        <taxon>Clostridium</taxon>
    </lineage>
</organism>
<evidence type="ECO:0000313" key="5">
    <source>
        <dbReference type="EMBL" id="SFD01940.1"/>
    </source>
</evidence>
<dbReference type="SUPFAM" id="SSF52540">
    <property type="entry name" value="P-loop containing nucleoside triphosphate hydrolases"/>
    <property type="match status" value="1"/>
</dbReference>
<sequence length="278" mass="32000">MKITEEYIIKVQNLSKKFGKKVILDNVNVKFKQGESVAILGNNGMGKSTFLRMICGLTTTSKGKIIYDKDIKFNYIPENYSKLNLTVEEYLKCIGELENLSKEEYSAKIKILYEDFYLENMKDVPMKHLSKGTLQKVAVLQALIKKPDVLLLDEPLSGQDINSQKNFIRIVKQLISQGVTVIMSCHEMFLVEELSSRILQIENKGIFEIQKPKLEKIIYTIIVFEKKENSTIQLDLELKDIGEYSEDEESLTLKVIESSSNKLLLKMLQDGYVLKYFK</sequence>
<dbReference type="CDD" id="cd03230">
    <property type="entry name" value="ABC_DR_subfamily_A"/>
    <property type="match status" value="1"/>
</dbReference>
<dbReference type="SMART" id="SM00382">
    <property type="entry name" value="AAA"/>
    <property type="match status" value="1"/>
</dbReference>
<protein>
    <submittedName>
        <fullName evidence="5">ABC-type multidrug transport system, ATPase component</fullName>
    </submittedName>
</protein>
<evidence type="ECO:0000256" key="2">
    <source>
        <dbReference type="ARBA" id="ARBA00022741"/>
    </source>
</evidence>
<dbReference type="InterPro" id="IPR051782">
    <property type="entry name" value="ABC_Transporter_VariousFunc"/>
</dbReference>
<name>A0A1I1P7I8_9CLOT</name>